<dbReference type="SMART" id="SM00422">
    <property type="entry name" value="HTH_MERR"/>
    <property type="match status" value="1"/>
</dbReference>
<dbReference type="PANTHER" id="PTHR30204">
    <property type="entry name" value="REDOX-CYCLING DRUG-SENSING TRANSCRIPTIONAL ACTIVATOR SOXR"/>
    <property type="match status" value="1"/>
</dbReference>
<evidence type="ECO:0000313" key="6">
    <source>
        <dbReference type="EMBL" id="GBR74711.1"/>
    </source>
</evidence>
<dbReference type="PRINTS" id="PR00040">
    <property type="entry name" value="HTHMERR"/>
</dbReference>
<dbReference type="SUPFAM" id="SSF46955">
    <property type="entry name" value="Putative DNA-binding domain"/>
    <property type="match status" value="1"/>
</dbReference>
<dbReference type="PANTHER" id="PTHR30204:SF98">
    <property type="entry name" value="HTH-TYPE TRANSCRIPTIONAL REGULATOR ADHR"/>
    <property type="match status" value="1"/>
</dbReference>
<keyword evidence="1" id="KW-0805">Transcription regulation</keyword>
<evidence type="ECO:0000313" key="7">
    <source>
        <dbReference type="Proteomes" id="UP000269352"/>
    </source>
</evidence>
<evidence type="ECO:0000259" key="5">
    <source>
        <dbReference type="PROSITE" id="PS50937"/>
    </source>
</evidence>
<dbReference type="InterPro" id="IPR015358">
    <property type="entry name" value="Tscrpt_reg_MerR_DNA-bd"/>
</dbReference>
<feature type="coiled-coil region" evidence="4">
    <location>
        <begin position="81"/>
        <end position="115"/>
    </location>
</feature>
<dbReference type="Pfam" id="PF09278">
    <property type="entry name" value="MerR-DNA-bind"/>
    <property type="match status" value="1"/>
</dbReference>
<name>A0A388TCX6_TERA1</name>
<keyword evidence="4" id="KW-0175">Coiled coil</keyword>
<dbReference type="EMBL" id="BGZN01000071">
    <property type="protein sequence ID" value="GBR74711.1"/>
    <property type="molecule type" value="Genomic_DNA"/>
</dbReference>
<evidence type="ECO:0000256" key="1">
    <source>
        <dbReference type="ARBA" id="ARBA00023015"/>
    </source>
</evidence>
<dbReference type="AlphaFoldDB" id="A0A388TCX6"/>
<dbReference type="Proteomes" id="UP000269352">
    <property type="component" value="Unassembled WGS sequence"/>
</dbReference>
<gene>
    <name evidence="6" type="ORF">NO1_1839</name>
</gene>
<dbReference type="GO" id="GO:0003677">
    <property type="term" value="F:DNA binding"/>
    <property type="evidence" value="ECO:0007669"/>
    <property type="project" value="UniProtKB-KW"/>
</dbReference>
<keyword evidence="7" id="KW-1185">Reference proteome</keyword>
<dbReference type="Pfam" id="PF00376">
    <property type="entry name" value="MerR"/>
    <property type="match status" value="1"/>
</dbReference>
<evidence type="ECO:0000256" key="2">
    <source>
        <dbReference type="ARBA" id="ARBA00023125"/>
    </source>
</evidence>
<keyword evidence="3" id="KW-0804">Transcription</keyword>
<dbReference type="CDD" id="cd01109">
    <property type="entry name" value="HTH_YyaN"/>
    <property type="match status" value="1"/>
</dbReference>
<evidence type="ECO:0000256" key="4">
    <source>
        <dbReference type="SAM" id="Coils"/>
    </source>
</evidence>
<reference evidence="6 7" key="1">
    <citation type="journal article" date="2019" name="ISME J.">
        <title>Genome analyses of uncultured TG2/ZB3 bacteria in 'Margulisbacteria' specifically attached to ectosymbiotic spirochetes of protists in the termite gut.</title>
        <authorList>
            <person name="Utami Y.D."/>
            <person name="Kuwahara H."/>
            <person name="Igai K."/>
            <person name="Murakami T."/>
            <person name="Sugaya K."/>
            <person name="Morikawa T."/>
            <person name="Nagura Y."/>
            <person name="Yuki M."/>
            <person name="Deevong P."/>
            <person name="Inoue T."/>
            <person name="Kihara K."/>
            <person name="Lo N."/>
            <person name="Yamada A."/>
            <person name="Ohkuma M."/>
            <person name="Hongoh Y."/>
        </authorList>
    </citation>
    <scope>NUCLEOTIDE SEQUENCE [LARGE SCALE GENOMIC DNA]</scope>
    <source>
        <strain evidence="6">NkOx7-01</strain>
    </source>
</reference>
<protein>
    <submittedName>
        <fullName evidence="6">Transcriptional regulator MerR family</fullName>
    </submittedName>
</protein>
<dbReference type="InterPro" id="IPR047057">
    <property type="entry name" value="MerR_fam"/>
</dbReference>
<dbReference type="GO" id="GO:0003700">
    <property type="term" value="F:DNA-binding transcription factor activity"/>
    <property type="evidence" value="ECO:0007669"/>
    <property type="project" value="InterPro"/>
</dbReference>
<dbReference type="PROSITE" id="PS50937">
    <property type="entry name" value="HTH_MERR_2"/>
    <property type="match status" value="1"/>
</dbReference>
<feature type="domain" description="HTH merR-type" evidence="5">
    <location>
        <begin position="1"/>
        <end position="69"/>
    </location>
</feature>
<dbReference type="Gene3D" id="1.10.1660.10">
    <property type="match status" value="1"/>
</dbReference>
<dbReference type="InterPro" id="IPR000551">
    <property type="entry name" value="MerR-type_HTH_dom"/>
</dbReference>
<organism evidence="6 7">
    <name type="scientific">Termititenax aidoneus</name>
    <dbReference type="NCBI Taxonomy" id="2218524"/>
    <lineage>
        <taxon>Bacteria</taxon>
        <taxon>Bacillati</taxon>
        <taxon>Candidatus Margulisiibacteriota</taxon>
        <taxon>Candidatus Termititenacia</taxon>
        <taxon>Candidatus Termititenacales</taxon>
        <taxon>Candidatus Termititenacaceae</taxon>
        <taxon>Candidatus Termititenax</taxon>
    </lineage>
</organism>
<keyword evidence="2" id="KW-0238">DNA-binding</keyword>
<dbReference type="InterPro" id="IPR009061">
    <property type="entry name" value="DNA-bd_dom_put_sf"/>
</dbReference>
<accession>A0A388TCX6</accession>
<comment type="caution">
    <text evidence="6">The sequence shown here is derived from an EMBL/GenBank/DDBJ whole genome shotgun (WGS) entry which is preliminary data.</text>
</comment>
<sequence length="129" mass="15181">MNIAEVGRQYGLSTDTLHYYERIGLIPPVTRNKSGFRDYNKLDCAWVYFIKCMRTAGIPVKVLINYVALFQKGDRTRPIRKKILIEQRELLAKRIAEMQKTLEKLDLKIANYDTTFFEYEKKLAQEEIA</sequence>
<proteinExistence type="predicted"/>
<evidence type="ECO:0000256" key="3">
    <source>
        <dbReference type="ARBA" id="ARBA00023163"/>
    </source>
</evidence>